<evidence type="ECO:0000313" key="9">
    <source>
        <dbReference type="Proteomes" id="UP000440732"/>
    </source>
</evidence>
<dbReference type="EMBL" id="QXGF01000716">
    <property type="protein sequence ID" value="KAE8936476.1"/>
    <property type="molecule type" value="Genomic_DNA"/>
</dbReference>
<dbReference type="EMBL" id="QXFZ01000663">
    <property type="protein sequence ID" value="KAE9108717.1"/>
    <property type="molecule type" value="Genomic_DNA"/>
</dbReference>
<evidence type="ECO:0000313" key="5">
    <source>
        <dbReference type="EMBL" id="KAE9267837.1"/>
    </source>
</evidence>
<accession>A0A6A3XRB6</accession>
<reference evidence="6 7" key="1">
    <citation type="submission" date="2018-08" db="EMBL/GenBank/DDBJ databases">
        <title>Genomic investigation of the strawberry pathogen Phytophthora fragariae indicates pathogenicity is determined by transcriptional variation in three key races.</title>
        <authorList>
            <person name="Adams T.M."/>
            <person name="Armitage A.D."/>
            <person name="Sobczyk M.K."/>
            <person name="Bates H.J."/>
            <person name="Dunwell J.M."/>
            <person name="Nellist C.F."/>
            <person name="Harrison R.J."/>
        </authorList>
    </citation>
    <scope>NUCLEOTIDE SEQUENCE [LARGE SCALE GENOMIC DNA]</scope>
    <source>
        <strain evidence="5 8">A4</strain>
        <strain evidence="4 7">NOV-27</strain>
        <strain evidence="2 9">NOV-5</strain>
        <strain evidence="3 10">NOV-71</strain>
        <strain evidence="1 6">NOV-9</strain>
    </source>
</reference>
<dbReference type="EMBL" id="QXGB01000727">
    <property type="protein sequence ID" value="KAE9205846.1"/>
    <property type="molecule type" value="Genomic_DNA"/>
</dbReference>
<protein>
    <submittedName>
        <fullName evidence="4">Uncharacterized protein</fullName>
    </submittedName>
</protein>
<dbReference type="EMBL" id="QXGA01005109">
    <property type="protein sequence ID" value="KAE9068942.1"/>
    <property type="molecule type" value="Genomic_DNA"/>
</dbReference>
<dbReference type="Proteomes" id="UP000440732">
    <property type="component" value="Unassembled WGS sequence"/>
</dbReference>
<organism evidence="4 7">
    <name type="scientific">Phytophthora fragariae</name>
    <dbReference type="NCBI Taxonomy" id="53985"/>
    <lineage>
        <taxon>Eukaryota</taxon>
        <taxon>Sar</taxon>
        <taxon>Stramenopiles</taxon>
        <taxon>Oomycota</taxon>
        <taxon>Peronosporomycetes</taxon>
        <taxon>Peronosporales</taxon>
        <taxon>Peronosporaceae</taxon>
        <taxon>Phytophthora</taxon>
    </lineage>
</organism>
<dbReference type="AlphaFoldDB" id="A0A6A3XRB6"/>
<dbReference type="EMBL" id="QXGE01005322">
    <property type="protein sequence ID" value="KAE9267837.1"/>
    <property type="molecule type" value="Genomic_DNA"/>
</dbReference>
<comment type="caution">
    <text evidence="4">The sequence shown here is derived from an EMBL/GenBank/DDBJ whole genome shotgun (WGS) entry which is preliminary data.</text>
</comment>
<name>A0A6A3XRB6_9STRA</name>
<gene>
    <name evidence="5" type="ORF">PF001_g29913</name>
    <name evidence="4" type="ORF">PF005_g13243</name>
    <name evidence="2" type="ORF">PF006_g29686</name>
    <name evidence="3" type="ORF">PF007_g12542</name>
    <name evidence="1" type="ORF">PF009_g13601</name>
</gene>
<dbReference type="Proteomes" id="UP000429523">
    <property type="component" value="Unassembled WGS sequence"/>
</dbReference>
<dbReference type="Proteomes" id="UP000437068">
    <property type="component" value="Unassembled WGS sequence"/>
</dbReference>
<evidence type="ECO:0000313" key="2">
    <source>
        <dbReference type="EMBL" id="KAE9068942.1"/>
    </source>
</evidence>
<evidence type="ECO:0000313" key="8">
    <source>
        <dbReference type="Proteomes" id="UP000437068"/>
    </source>
</evidence>
<dbReference type="Proteomes" id="UP000441208">
    <property type="component" value="Unassembled WGS sequence"/>
</dbReference>
<dbReference type="Proteomes" id="UP000433483">
    <property type="component" value="Unassembled WGS sequence"/>
</dbReference>
<keyword evidence="7" id="KW-1185">Reference proteome</keyword>
<evidence type="ECO:0000313" key="10">
    <source>
        <dbReference type="Proteomes" id="UP000441208"/>
    </source>
</evidence>
<sequence>MEAPGNGTLMWWGDQTGNTTKEAKGCSCTPIQNLFKLFQKDKAAYQRKIQDAIKPFKIDKGGFTTITEMLEQTEAFNPALVEYEKRLSDKALARVAMDLQPDTSYPSTGFLRTTSGRRCAITTVSSRSRSS</sequence>
<evidence type="ECO:0000313" key="3">
    <source>
        <dbReference type="EMBL" id="KAE9108717.1"/>
    </source>
</evidence>
<evidence type="ECO:0000313" key="7">
    <source>
        <dbReference type="Proteomes" id="UP000433483"/>
    </source>
</evidence>
<dbReference type="OrthoDB" id="109039at2759"/>
<evidence type="ECO:0000313" key="4">
    <source>
        <dbReference type="EMBL" id="KAE9205846.1"/>
    </source>
</evidence>
<proteinExistence type="predicted"/>
<evidence type="ECO:0000313" key="6">
    <source>
        <dbReference type="Proteomes" id="UP000429523"/>
    </source>
</evidence>
<evidence type="ECO:0000313" key="1">
    <source>
        <dbReference type="EMBL" id="KAE8936476.1"/>
    </source>
</evidence>